<feature type="domain" description="ASPIC/UnbV" evidence="2">
    <location>
        <begin position="652"/>
        <end position="722"/>
    </location>
</feature>
<dbReference type="PANTHER" id="PTHR16026">
    <property type="entry name" value="CARTILAGE ACIDIC PROTEIN 1"/>
    <property type="match status" value="1"/>
</dbReference>
<dbReference type="Pfam" id="PF07593">
    <property type="entry name" value="UnbV_ASPIC"/>
    <property type="match status" value="1"/>
</dbReference>
<keyword evidence="1" id="KW-0732">Signal</keyword>
<dbReference type="InterPro" id="IPR011519">
    <property type="entry name" value="UnbV_ASPIC"/>
</dbReference>
<evidence type="ECO:0000313" key="3">
    <source>
        <dbReference type="EMBL" id="TWT72571.1"/>
    </source>
</evidence>
<dbReference type="Gene3D" id="1.25.40.10">
    <property type="entry name" value="Tetratricopeptide repeat domain"/>
    <property type="match status" value="1"/>
</dbReference>
<sequence length="755" mass="82295">MLSNDSCPHAAVCTAHAVAVAVRAGLLGWVLLIAGCGGSPDQQTASQADPVGHQAMLQLLQQIKEAVGPAHSHREQDRLNELLQQAEQLPPGSLARIEPLALAGEIYLRLGETKRSIVTLDEALKLAQSAGDKIPDAVDTSIRFNLGMAYLRLGENENCLANHTIDSCLAPIRGSGVHTITTGSTRAAELFRQVLRKQPDDMTTRWLLNLAVMTLGEYPEGVEPQWRIPIPDGADVEFPRFLDRAGDLGLDITTLAGGAIVDDFNGDQLLDVVVSDWDPAGQIRFFRNNGAGGFVDETEAANLIGILGGLNLMHADYDNDGDLDILLLRGGWLMDVGNHPNSLLQNDGCGRFVDVTFPSGLAEEAFPTQTASWADYDGDGDLDLYIGNEQHPNQLFQNQNDGTFIDVASAAGVDDDGYSKAVTWGDFDGDDLPDIYVSNLKQANRLFQNQGDGTFVDVALAAGVTGPQKGFPVWFWDYNNDGALDLFATSYWQDISLTAASYLGKDHPSEHDHLYRNAGDGTFREVSQDVGLSVVTQPMGCNFGDLNNDGFLDFYLGTGYPEFEALSPNLMYLNQNGERFVDVSAAGGFGHLQKGHGVVFADIDQDGDQDVFHELGGWFKGDPFRNALFENPGFGNHWLAVQLVGTESNRCAIGARISLTFSENGTERHVYRWVSSGGSFGCNPLRQHVGVGKATEIAMLEVHWPTSGRTQSWSNIPVDQFIRVTEDATDFQTLPYPHHPFVSSHDGHHHHHHHH</sequence>
<accession>A0A5C5YDQ2</accession>
<keyword evidence="4" id="KW-1185">Reference proteome</keyword>
<gene>
    <name evidence="3" type="ORF">Pan14r_48910</name>
</gene>
<name>A0A5C5YDQ2_9PLAN</name>
<dbReference type="InterPro" id="IPR028994">
    <property type="entry name" value="Integrin_alpha_N"/>
</dbReference>
<evidence type="ECO:0000256" key="1">
    <source>
        <dbReference type="ARBA" id="ARBA00022729"/>
    </source>
</evidence>
<proteinExistence type="predicted"/>
<dbReference type="InterPro" id="IPR013517">
    <property type="entry name" value="FG-GAP"/>
</dbReference>
<dbReference type="Proteomes" id="UP000317238">
    <property type="component" value="Unassembled WGS sequence"/>
</dbReference>
<dbReference type="Gene3D" id="2.130.10.130">
    <property type="entry name" value="Integrin alpha, N-terminal"/>
    <property type="match status" value="1"/>
</dbReference>
<reference evidence="3 4" key="1">
    <citation type="submission" date="2019-02" db="EMBL/GenBank/DDBJ databases">
        <title>Deep-cultivation of Planctomycetes and their phenomic and genomic characterization uncovers novel biology.</title>
        <authorList>
            <person name="Wiegand S."/>
            <person name="Jogler M."/>
            <person name="Boedeker C."/>
            <person name="Pinto D."/>
            <person name="Vollmers J."/>
            <person name="Rivas-Marin E."/>
            <person name="Kohn T."/>
            <person name="Peeters S.H."/>
            <person name="Heuer A."/>
            <person name="Rast P."/>
            <person name="Oberbeckmann S."/>
            <person name="Bunk B."/>
            <person name="Jeske O."/>
            <person name="Meyerdierks A."/>
            <person name="Storesund J.E."/>
            <person name="Kallscheuer N."/>
            <person name="Luecker S."/>
            <person name="Lage O.M."/>
            <person name="Pohl T."/>
            <person name="Merkel B.J."/>
            <person name="Hornburger P."/>
            <person name="Mueller R.-W."/>
            <person name="Bruemmer F."/>
            <person name="Labrenz M."/>
            <person name="Spormann A.M."/>
            <person name="Op Den Camp H."/>
            <person name="Overmann J."/>
            <person name="Amann R."/>
            <person name="Jetten M.S.M."/>
            <person name="Mascher T."/>
            <person name="Medema M.H."/>
            <person name="Devos D.P."/>
            <person name="Kaster A.-K."/>
            <person name="Ovreas L."/>
            <person name="Rohde M."/>
            <person name="Galperin M.Y."/>
            <person name="Jogler C."/>
        </authorList>
    </citation>
    <scope>NUCLEOTIDE SEQUENCE [LARGE SCALE GENOMIC DNA]</scope>
    <source>
        <strain evidence="3 4">Pan14r</strain>
    </source>
</reference>
<dbReference type="InterPro" id="IPR027039">
    <property type="entry name" value="Crtac1"/>
</dbReference>
<dbReference type="PANTHER" id="PTHR16026:SF0">
    <property type="entry name" value="CARTILAGE ACIDIC PROTEIN 1"/>
    <property type="match status" value="1"/>
</dbReference>
<dbReference type="InterPro" id="IPR011990">
    <property type="entry name" value="TPR-like_helical_dom_sf"/>
</dbReference>
<dbReference type="SUPFAM" id="SSF69318">
    <property type="entry name" value="Integrin alpha N-terminal domain"/>
    <property type="match status" value="1"/>
</dbReference>
<organism evidence="3 4">
    <name type="scientific">Crateriforma conspicua</name>
    <dbReference type="NCBI Taxonomy" id="2527996"/>
    <lineage>
        <taxon>Bacteria</taxon>
        <taxon>Pseudomonadati</taxon>
        <taxon>Planctomycetota</taxon>
        <taxon>Planctomycetia</taxon>
        <taxon>Planctomycetales</taxon>
        <taxon>Planctomycetaceae</taxon>
        <taxon>Crateriforma</taxon>
    </lineage>
</organism>
<comment type="caution">
    <text evidence="3">The sequence shown here is derived from an EMBL/GenBank/DDBJ whole genome shotgun (WGS) entry which is preliminary data.</text>
</comment>
<dbReference type="AlphaFoldDB" id="A0A5C5YDQ2"/>
<dbReference type="EMBL" id="SJPL01000001">
    <property type="protein sequence ID" value="TWT72571.1"/>
    <property type="molecule type" value="Genomic_DNA"/>
</dbReference>
<dbReference type="RefSeq" id="WP_197203994.1">
    <property type="nucleotide sequence ID" value="NZ_SJPL01000001.1"/>
</dbReference>
<evidence type="ECO:0000259" key="2">
    <source>
        <dbReference type="Pfam" id="PF07593"/>
    </source>
</evidence>
<protein>
    <submittedName>
        <fullName evidence="3">FG-GAP repeat protein</fullName>
    </submittedName>
</protein>
<dbReference type="SUPFAM" id="SSF48452">
    <property type="entry name" value="TPR-like"/>
    <property type="match status" value="1"/>
</dbReference>
<evidence type="ECO:0000313" key="4">
    <source>
        <dbReference type="Proteomes" id="UP000317238"/>
    </source>
</evidence>
<dbReference type="Pfam" id="PF13517">
    <property type="entry name" value="FG-GAP_3"/>
    <property type="match status" value="3"/>
</dbReference>